<dbReference type="AlphaFoldDB" id="A0A8B8LMG3"/>
<keyword evidence="8" id="KW-1185">Reference proteome</keyword>
<reference evidence="8" key="1">
    <citation type="journal article" date="2019" name="Toxins">
        <title>Detection of Abrin-Like and Prepropulchellin-Like Toxin Genes and Transcripts Using Whole Genome Sequencing and Full-Length Transcript Sequencing of Abrus precatorius.</title>
        <authorList>
            <person name="Hovde B.T."/>
            <person name="Daligault H.E."/>
            <person name="Hanschen E.R."/>
            <person name="Kunde Y.A."/>
            <person name="Johnson M.B."/>
            <person name="Starkenburg S.R."/>
            <person name="Johnson S.L."/>
        </authorList>
    </citation>
    <scope>NUCLEOTIDE SEQUENCE [LARGE SCALE GENOMIC DNA]</scope>
</reference>
<dbReference type="Pfam" id="PF05055">
    <property type="entry name" value="DUF677"/>
    <property type="match status" value="1"/>
</dbReference>
<dbReference type="GeneID" id="113866406"/>
<comment type="subcellular location">
    <subcellularLocation>
        <location evidence="1">Membrane</location>
    </subcellularLocation>
</comment>
<dbReference type="PANTHER" id="PTHR31113">
    <property type="entry name" value="UPF0496 PROTEIN 3-RELATED"/>
    <property type="match status" value="1"/>
</dbReference>
<feature type="transmembrane region" description="Helical" evidence="7">
    <location>
        <begin position="214"/>
        <end position="232"/>
    </location>
</feature>
<dbReference type="Proteomes" id="UP000694853">
    <property type="component" value="Unplaced"/>
</dbReference>
<evidence type="ECO:0000313" key="8">
    <source>
        <dbReference type="Proteomes" id="UP000694853"/>
    </source>
</evidence>
<evidence type="ECO:0000256" key="1">
    <source>
        <dbReference type="ARBA" id="ARBA00004370"/>
    </source>
</evidence>
<evidence type="ECO:0000256" key="4">
    <source>
        <dbReference type="ARBA" id="ARBA00022989"/>
    </source>
</evidence>
<feature type="region of interest" description="Disordered" evidence="6">
    <location>
        <begin position="1"/>
        <end position="25"/>
    </location>
</feature>
<accession>A0A8B8LMG3</accession>
<gene>
    <name evidence="9" type="primary">LOC113866406</name>
</gene>
<evidence type="ECO:0000256" key="2">
    <source>
        <dbReference type="ARBA" id="ARBA00009074"/>
    </source>
</evidence>
<evidence type="ECO:0000256" key="6">
    <source>
        <dbReference type="SAM" id="MobiDB-lite"/>
    </source>
</evidence>
<evidence type="ECO:0000256" key="5">
    <source>
        <dbReference type="ARBA" id="ARBA00023136"/>
    </source>
</evidence>
<feature type="transmembrane region" description="Helical" evidence="7">
    <location>
        <begin position="185"/>
        <end position="208"/>
    </location>
</feature>
<organism evidence="8 9">
    <name type="scientific">Abrus precatorius</name>
    <name type="common">Indian licorice</name>
    <name type="synonym">Glycine abrus</name>
    <dbReference type="NCBI Taxonomy" id="3816"/>
    <lineage>
        <taxon>Eukaryota</taxon>
        <taxon>Viridiplantae</taxon>
        <taxon>Streptophyta</taxon>
        <taxon>Embryophyta</taxon>
        <taxon>Tracheophyta</taxon>
        <taxon>Spermatophyta</taxon>
        <taxon>Magnoliopsida</taxon>
        <taxon>eudicotyledons</taxon>
        <taxon>Gunneridae</taxon>
        <taxon>Pentapetalae</taxon>
        <taxon>rosids</taxon>
        <taxon>fabids</taxon>
        <taxon>Fabales</taxon>
        <taxon>Fabaceae</taxon>
        <taxon>Papilionoideae</taxon>
        <taxon>50 kb inversion clade</taxon>
        <taxon>NPAAA clade</taxon>
        <taxon>indigoferoid/millettioid clade</taxon>
        <taxon>Abreae</taxon>
        <taxon>Abrus</taxon>
    </lineage>
</organism>
<proteinExistence type="inferred from homology"/>
<dbReference type="InterPro" id="IPR007749">
    <property type="entry name" value="DUF677"/>
</dbReference>
<reference evidence="9" key="2">
    <citation type="submission" date="2025-08" db="UniProtKB">
        <authorList>
            <consortium name="RefSeq"/>
        </authorList>
    </citation>
    <scope>IDENTIFICATION</scope>
    <source>
        <tissue evidence="9">Young leaves</tissue>
    </source>
</reference>
<keyword evidence="3 7" id="KW-0812">Transmembrane</keyword>
<keyword evidence="4 7" id="KW-1133">Transmembrane helix</keyword>
<comment type="similarity">
    <text evidence="2">Belongs to the UPF0496 family.</text>
</comment>
<sequence>MTNSRWLTPLRRTGRSRKEREEGSLCGTPNVNGEYLEAFRTKSYVEICNKAHGQLRNPSTRPLSPTPSFMHLTEYLLEPRQEIITNMKLHPLLVDYFEASLEACRCCDTILQAIHQTRCSYARVATFVKDQSQKANCTGLSSFVIQSNPLSIIMFRDIHDRYMILLRRLMSKRTKIRRMLAIKRVCMKVGGIGLVIAQSALVVALLVFAFHSTIGLAVAPCVVGSLSLFGLVRKRFKGIHERLNNNTSSSRRLCEQLDVAAKGVYILINDLDTMSRMVKRLDDEVEHWREVADICLKTNGKCETLKRVVKEFDDNQYNFLDMLEELEEHVYLCFLTVNRSRRLLMQEITETQC</sequence>
<evidence type="ECO:0000256" key="3">
    <source>
        <dbReference type="ARBA" id="ARBA00022692"/>
    </source>
</evidence>
<name>A0A8B8LMG3_ABRPR</name>
<protein>
    <submittedName>
        <fullName evidence="9">UPF0496 protein At1g20180-like</fullName>
    </submittedName>
</protein>
<keyword evidence="5 7" id="KW-0472">Membrane</keyword>
<evidence type="ECO:0000313" key="9">
    <source>
        <dbReference type="RefSeq" id="XP_027357122.1"/>
    </source>
</evidence>
<dbReference type="OrthoDB" id="776561at2759"/>
<dbReference type="RefSeq" id="XP_027357122.1">
    <property type="nucleotide sequence ID" value="XM_027501321.1"/>
</dbReference>
<evidence type="ECO:0000256" key="7">
    <source>
        <dbReference type="SAM" id="Phobius"/>
    </source>
</evidence>
<dbReference type="PANTHER" id="PTHR31113:SF20">
    <property type="entry name" value="UPF0496 PROTEIN 2-RELATED"/>
    <property type="match status" value="1"/>
</dbReference>
<dbReference type="GO" id="GO:0016020">
    <property type="term" value="C:membrane"/>
    <property type="evidence" value="ECO:0007669"/>
    <property type="project" value="UniProtKB-SubCell"/>
</dbReference>
<dbReference type="KEGG" id="aprc:113866406"/>